<protein>
    <submittedName>
        <fullName evidence="1">Uncharacterized protein</fullName>
    </submittedName>
</protein>
<evidence type="ECO:0000313" key="2">
    <source>
        <dbReference type="Proteomes" id="UP001607302"/>
    </source>
</evidence>
<gene>
    <name evidence="1" type="ORF">V1478_004505</name>
</gene>
<accession>A0ABD2BGC5</accession>
<dbReference type="Proteomes" id="UP001607302">
    <property type="component" value="Unassembled WGS sequence"/>
</dbReference>
<dbReference type="EMBL" id="JAUDFV010000102">
    <property type="protein sequence ID" value="KAL2731817.1"/>
    <property type="molecule type" value="Genomic_DNA"/>
</dbReference>
<evidence type="ECO:0000313" key="1">
    <source>
        <dbReference type="EMBL" id="KAL2731817.1"/>
    </source>
</evidence>
<proteinExistence type="predicted"/>
<comment type="caution">
    <text evidence="1">The sequence shown here is derived from an EMBL/GenBank/DDBJ whole genome shotgun (WGS) entry which is preliminary data.</text>
</comment>
<name>A0ABD2BGC5_VESSQ</name>
<organism evidence="1 2">
    <name type="scientific">Vespula squamosa</name>
    <name type="common">Southern yellow jacket</name>
    <name type="synonym">Wasp</name>
    <dbReference type="NCBI Taxonomy" id="30214"/>
    <lineage>
        <taxon>Eukaryota</taxon>
        <taxon>Metazoa</taxon>
        <taxon>Ecdysozoa</taxon>
        <taxon>Arthropoda</taxon>
        <taxon>Hexapoda</taxon>
        <taxon>Insecta</taxon>
        <taxon>Pterygota</taxon>
        <taxon>Neoptera</taxon>
        <taxon>Endopterygota</taxon>
        <taxon>Hymenoptera</taxon>
        <taxon>Apocrita</taxon>
        <taxon>Aculeata</taxon>
        <taxon>Vespoidea</taxon>
        <taxon>Vespidae</taxon>
        <taxon>Vespinae</taxon>
        <taxon>Vespula</taxon>
    </lineage>
</organism>
<keyword evidence="2" id="KW-1185">Reference proteome</keyword>
<reference evidence="1 2" key="1">
    <citation type="journal article" date="2024" name="Ann. Entomol. Soc. Am.">
        <title>Genomic analyses of the southern and eastern yellowjacket wasps (Hymenoptera: Vespidae) reveal evolutionary signatures of social life.</title>
        <authorList>
            <person name="Catto M.A."/>
            <person name="Caine P.B."/>
            <person name="Orr S.E."/>
            <person name="Hunt B.G."/>
            <person name="Goodisman M.A.D."/>
        </authorList>
    </citation>
    <scope>NUCLEOTIDE SEQUENCE [LARGE SCALE GENOMIC DNA]</scope>
    <source>
        <strain evidence="1">233</strain>
        <tissue evidence="1">Head and thorax</tissue>
    </source>
</reference>
<sequence length="14" mass="1522">MSENTRIKEGGSRG</sequence>